<organism evidence="2 3">
    <name type="scientific">Phanerochaete carnosa (strain HHB-10118-sp)</name>
    <name type="common">White-rot fungus</name>
    <name type="synonym">Peniophora carnosa</name>
    <dbReference type="NCBI Taxonomy" id="650164"/>
    <lineage>
        <taxon>Eukaryota</taxon>
        <taxon>Fungi</taxon>
        <taxon>Dikarya</taxon>
        <taxon>Basidiomycota</taxon>
        <taxon>Agaricomycotina</taxon>
        <taxon>Agaricomycetes</taxon>
        <taxon>Polyporales</taxon>
        <taxon>Phanerochaetaceae</taxon>
        <taxon>Phanerochaete</taxon>
    </lineage>
</organism>
<name>K5VSS9_PHACS</name>
<feature type="region of interest" description="Disordered" evidence="1">
    <location>
        <begin position="123"/>
        <end position="171"/>
    </location>
</feature>
<feature type="compositionally biased region" description="Low complexity" evidence="1">
    <location>
        <begin position="148"/>
        <end position="163"/>
    </location>
</feature>
<dbReference type="InParanoid" id="K5VSS9"/>
<protein>
    <submittedName>
        <fullName evidence="2">Uncharacterized protein</fullName>
    </submittedName>
</protein>
<feature type="region of interest" description="Disordered" evidence="1">
    <location>
        <begin position="207"/>
        <end position="247"/>
    </location>
</feature>
<evidence type="ECO:0000256" key="1">
    <source>
        <dbReference type="SAM" id="MobiDB-lite"/>
    </source>
</evidence>
<dbReference type="HOGENOM" id="CLU_665643_0_0_1"/>
<feature type="compositionally biased region" description="Basic residues" evidence="1">
    <location>
        <begin position="234"/>
        <end position="246"/>
    </location>
</feature>
<keyword evidence="3" id="KW-1185">Reference proteome</keyword>
<dbReference type="Proteomes" id="UP000008370">
    <property type="component" value="Unassembled WGS sequence"/>
</dbReference>
<evidence type="ECO:0000313" key="2">
    <source>
        <dbReference type="EMBL" id="EKM49634.1"/>
    </source>
</evidence>
<feature type="compositionally biased region" description="Basic and acidic residues" evidence="1">
    <location>
        <begin position="136"/>
        <end position="147"/>
    </location>
</feature>
<sequence>MAALTAPPLRHSSTMRDTPFKSTAPIPIPNLRRVNDPPPRSPTRCYETSTDLIFDMSPHSGIDTPLMQQRDPPSVLTHTSAHYARKPLTFSTRFVTTKSPPVERPPYWEEPFLYSVPRLPPRAPLGHSRTQSARVNRSDSFEQRKSTQEPSSYSSSSSLRSFSQPRRAKPDVHDPYVAKAVQESAHVLTAAFQQSFTTATSFTQSFESPAPSHVQFKEPLSPPDSIQGWGFPPRSRRPSPIRHKRTLTGSSVISGVPRTSAAEPIVSFAQAELGRSPSSGAVARVVKVTRTTPTNSLRAKSPYPVVRGRRASTLRGHPVKISDEDIAGTLDKSQAAGKFGLEKFLPQPLPRGRALDENVCTKDENVCIKDENVERGRTRSRMRAGRLA</sequence>
<feature type="region of interest" description="Disordered" evidence="1">
    <location>
        <begin position="1"/>
        <end position="46"/>
    </location>
</feature>
<dbReference type="GeneID" id="18919037"/>
<dbReference type="RefSeq" id="XP_007401699.1">
    <property type="nucleotide sequence ID" value="XM_007401637.1"/>
</dbReference>
<dbReference type="AlphaFoldDB" id="K5VSS9"/>
<evidence type="ECO:0000313" key="3">
    <source>
        <dbReference type="Proteomes" id="UP000008370"/>
    </source>
</evidence>
<dbReference type="EMBL" id="JH930480">
    <property type="protein sequence ID" value="EKM49634.1"/>
    <property type="molecule type" value="Genomic_DNA"/>
</dbReference>
<gene>
    <name evidence="2" type="ORF">PHACADRAFT_265196</name>
</gene>
<accession>K5VSS9</accession>
<reference evidence="2 3" key="1">
    <citation type="journal article" date="2012" name="BMC Genomics">
        <title>Comparative genomics of the white-rot fungi, Phanerochaete carnosa and P. chrysosporium, to elucidate the genetic basis of the distinct wood types they colonize.</title>
        <authorList>
            <person name="Suzuki H."/>
            <person name="MacDonald J."/>
            <person name="Syed K."/>
            <person name="Salamov A."/>
            <person name="Hori C."/>
            <person name="Aerts A."/>
            <person name="Henrissat B."/>
            <person name="Wiebenga A."/>
            <person name="vanKuyk P.A."/>
            <person name="Barry K."/>
            <person name="Lindquist E."/>
            <person name="LaButti K."/>
            <person name="Lapidus A."/>
            <person name="Lucas S."/>
            <person name="Coutinho P."/>
            <person name="Gong Y."/>
            <person name="Samejima M."/>
            <person name="Mahadevan R."/>
            <person name="Abou-Zaid M."/>
            <person name="de Vries R.P."/>
            <person name="Igarashi K."/>
            <person name="Yadav J.S."/>
            <person name="Grigoriev I.V."/>
            <person name="Master E.R."/>
        </authorList>
    </citation>
    <scope>NUCLEOTIDE SEQUENCE [LARGE SCALE GENOMIC DNA]</scope>
    <source>
        <strain evidence="2 3">HHB-10118-sp</strain>
    </source>
</reference>
<dbReference type="OrthoDB" id="2754671at2759"/>
<dbReference type="KEGG" id="pco:PHACADRAFT_265196"/>
<proteinExistence type="predicted"/>